<keyword evidence="5 8" id="KW-0784">Thiamine biosynthesis</keyword>
<evidence type="ECO:0000313" key="18">
    <source>
        <dbReference type="EMBL" id="NSC77322.1"/>
    </source>
</evidence>
<reference evidence="12" key="9">
    <citation type="submission" date="2021-10" db="EMBL/GenBank/DDBJ databases">
        <title>Collection of gut derived symbiotic bacterial strains cultured from healthy donors.</title>
        <authorList>
            <person name="Lin H."/>
            <person name="Littmann E."/>
            <person name="Kohout C."/>
            <person name="Pamer E.G."/>
        </authorList>
    </citation>
    <scope>NUCLEOTIDE SEQUENCE</scope>
    <source>
        <strain evidence="12">DFI.7.28A</strain>
    </source>
</reference>
<evidence type="ECO:0000313" key="39">
    <source>
        <dbReference type="Proteomes" id="UP000283297"/>
    </source>
</evidence>
<evidence type="ECO:0000313" key="26">
    <source>
        <dbReference type="EMBL" id="RHA93056.1"/>
    </source>
</evidence>
<proteinExistence type="inferred from homology"/>
<reference evidence="10" key="2">
    <citation type="submission" date="2015-05" db="EMBL/GenBank/DDBJ databases">
        <authorList>
            <person name="Wang D.B."/>
            <person name="Wang M."/>
        </authorList>
    </citation>
    <scope>NUCLEOTIDE SEQUENCE [LARGE SCALE GENOMIC DNA]</scope>
    <source>
        <strain evidence="10">T1-815</strain>
    </source>
</reference>
<dbReference type="Proteomes" id="UP000286581">
    <property type="component" value="Unassembled WGS sequence"/>
</dbReference>
<evidence type="ECO:0000256" key="3">
    <source>
        <dbReference type="ARBA" id="ARBA00011960"/>
    </source>
</evidence>
<evidence type="ECO:0000313" key="43">
    <source>
        <dbReference type="Proteomes" id="UP000284835"/>
    </source>
</evidence>
<keyword evidence="33" id="KW-1185">Reference proteome</keyword>
<dbReference type="Gene3D" id="3.20.20.70">
    <property type="entry name" value="Aldolase class I"/>
    <property type="match status" value="1"/>
</dbReference>
<evidence type="ECO:0000313" key="29">
    <source>
        <dbReference type="EMBL" id="RHL04058.1"/>
    </source>
</evidence>
<comment type="similarity">
    <text evidence="8">Belongs to the ThiG family.</text>
</comment>
<evidence type="ECO:0000313" key="35">
    <source>
        <dbReference type="Proteomes" id="UP000260642"/>
    </source>
</evidence>
<dbReference type="HAMAP" id="MF_00443">
    <property type="entry name" value="ThiG"/>
    <property type="match status" value="1"/>
</dbReference>
<evidence type="ECO:0000313" key="46">
    <source>
        <dbReference type="Proteomes" id="UP000286341"/>
    </source>
</evidence>
<evidence type="ECO:0000313" key="13">
    <source>
        <dbReference type="EMBL" id="MCC2747422.1"/>
    </source>
</evidence>
<comment type="subunit">
    <text evidence="8">Homotetramer. Forms heterodimers with either ThiH or ThiS.</text>
</comment>
<dbReference type="EMBL" id="JAJFBX010000013">
    <property type="protein sequence ID" value="MCC2747422.1"/>
    <property type="molecule type" value="Genomic_DNA"/>
</dbReference>
<dbReference type="Proteomes" id="UP000260642">
    <property type="component" value="Unassembled WGS sequence"/>
</dbReference>
<dbReference type="EMBL" id="QSAE01000021">
    <property type="protein sequence ID" value="RGW39818.1"/>
    <property type="molecule type" value="Genomic_DNA"/>
</dbReference>
<dbReference type="CDD" id="cd04728">
    <property type="entry name" value="ThiG"/>
    <property type="match status" value="1"/>
</dbReference>
<keyword evidence="4 8" id="KW-0808">Transferase</keyword>
<dbReference type="EMBL" id="QSTI01000005">
    <property type="protein sequence ID" value="RGM51224.1"/>
    <property type="molecule type" value="Genomic_DNA"/>
</dbReference>
<evidence type="ECO:0000313" key="24">
    <source>
        <dbReference type="EMBL" id="RGW87312.1"/>
    </source>
</evidence>
<evidence type="ECO:0000313" key="33">
    <source>
        <dbReference type="Proteomes" id="UP000049472"/>
    </source>
</evidence>
<comment type="catalytic activity">
    <reaction evidence="7 8">
        <text>[ThiS sulfur-carrier protein]-C-terminal-Gly-aminoethanethioate + 2-iminoacetate + 1-deoxy-D-xylulose 5-phosphate = [ThiS sulfur-carrier protein]-C-terminal Gly-Gly + 2-[(2R,5Z)-2-carboxy-4-methylthiazol-5(2H)-ylidene]ethyl phosphate + 2 H2O + H(+)</text>
        <dbReference type="Rhea" id="RHEA:26297"/>
        <dbReference type="Rhea" id="RHEA-COMP:12909"/>
        <dbReference type="Rhea" id="RHEA-COMP:19908"/>
        <dbReference type="ChEBI" id="CHEBI:15377"/>
        <dbReference type="ChEBI" id="CHEBI:15378"/>
        <dbReference type="ChEBI" id="CHEBI:57792"/>
        <dbReference type="ChEBI" id="CHEBI:62899"/>
        <dbReference type="ChEBI" id="CHEBI:77846"/>
        <dbReference type="ChEBI" id="CHEBI:90778"/>
        <dbReference type="ChEBI" id="CHEBI:232372"/>
        <dbReference type="EC" id="2.8.1.10"/>
    </reaction>
</comment>
<dbReference type="GO" id="GO:0005737">
    <property type="term" value="C:cytoplasm"/>
    <property type="evidence" value="ECO:0007669"/>
    <property type="project" value="UniProtKB-SubCell"/>
</dbReference>
<dbReference type="Proteomes" id="UP000286341">
    <property type="component" value="Unassembled WGS sequence"/>
</dbReference>
<evidence type="ECO:0000259" key="9">
    <source>
        <dbReference type="Pfam" id="PF05690"/>
    </source>
</evidence>
<dbReference type="EMBL" id="JAAILW010000020">
    <property type="protein sequence ID" value="NSC27766.1"/>
    <property type="molecule type" value="Genomic_DNA"/>
</dbReference>
<evidence type="ECO:0000313" key="45">
    <source>
        <dbReference type="Proteomes" id="UP000286220"/>
    </source>
</evidence>
<dbReference type="Proteomes" id="UP000283683">
    <property type="component" value="Unassembled WGS sequence"/>
</dbReference>
<dbReference type="Proteomes" id="UP000283765">
    <property type="component" value="Unassembled WGS sequence"/>
</dbReference>
<reference evidence="13" key="10">
    <citation type="submission" date="2021-10" db="EMBL/GenBank/DDBJ databases">
        <title>Collection of gut derived symbiotic bacterial strains cultured from healthy donors.</title>
        <authorList>
            <person name="Lin H."/>
            <person name="Littmann E."/>
            <person name="Claire K."/>
            <person name="Pamer E."/>
        </authorList>
    </citation>
    <scope>NUCLEOTIDE SEQUENCE</scope>
    <source>
        <strain evidence="13">MSK.22.92</strain>
    </source>
</reference>
<dbReference type="SUPFAM" id="SSF110399">
    <property type="entry name" value="ThiG-like"/>
    <property type="match status" value="1"/>
</dbReference>
<organism evidence="10 33">
    <name type="scientific">Agathobacter rectalis</name>
    <dbReference type="NCBI Taxonomy" id="39491"/>
    <lineage>
        <taxon>Bacteria</taxon>
        <taxon>Bacillati</taxon>
        <taxon>Bacillota</taxon>
        <taxon>Clostridia</taxon>
        <taxon>Lachnospirales</taxon>
        <taxon>Lachnospiraceae</taxon>
        <taxon>Agathobacter</taxon>
    </lineage>
</organism>
<dbReference type="InterPro" id="IPR013785">
    <property type="entry name" value="Aldolase_TIM"/>
</dbReference>
<dbReference type="OrthoDB" id="9805935at2"/>
<evidence type="ECO:0000313" key="23">
    <source>
        <dbReference type="EMBL" id="RGW39818.1"/>
    </source>
</evidence>
<dbReference type="Proteomes" id="UP000283501">
    <property type="component" value="Unassembled WGS sequence"/>
</dbReference>
<sequence length="262" mass="27874">MSKNIDLANDKLVLGGHEFTSRFILGSGKFSLDLVKACIEKADAQIITLALRRANDGGLANILDYIPDNVTLLPNTSGARNADEAVRIARLSRELGCGDFVKIEIMRDSKYLLPDNFETIKATEILAKEGFVVMPYMYPDLNVARDLANAGAACIMPLGAPIGSNKGICTKEFIQILIDEIDLPIIVDAGIGRPSQACEAMEMGAAAVMANTAVATAGDVEIMAEAFKKAIEAGRMAYLSGLGRTLTKGASASSPLTGYLRD</sequence>
<dbReference type="Proteomes" id="UP000266698">
    <property type="component" value="Unassembled WGS sequence"/>
</dbReference>
<evidence type="ECO:0000256" key="6">
    <source>
        <dbReference type="ARBA" id="ARBA00023270"/>
    </source>
</evidence>
<evidence type="ECO:0000256" key="1">
    <source>
        <dbReference type="ARBA" id="ARBA00002834"/>
    </source>
</evidence>
<evidence type="ECO:0000313" key="12">
    <source>
        <dbReference type="EMBL" id="MCB6961371.1"/>
    </source>
</evidence>
<reference evidence="14" key="11">
    <citation type="submission" date="2023-01" db="EMBL/GenBank/DDBJ databases">
        <title>Human gut microbiome strain richness.</title>
        <authorList>
            <person name="Chen-Liaw A."/>
        </authorList>
    </citation>
    <scope>NUCLEOTIDE SEQUENCE</scope>
    <source>
        <strain evidence="14">1001283st1_D2_1001283B150209_150212</strain>
    </source>
</reference>
<dbReference type="Proteomes" id="UP001193670">
    <property type="component" value="Unassembled WGS sequence"/>
</dbReference>
<dbReference type="PANTHER" id="PTHR34266">
    <property type="entry name" value="THIAZOLE SYNTHASE"/>
    <property type="match status" value="1"/>
</dbReference>
<feature type="domain" description="Thiazole synthase ThiG" evidence="9">
    <location>
        <begin position="14"/>
        <end position="255"/>
    </location>
</feature>
<dbReference type="Proteomes" id="UP000260758">
    <property type="component" value="Unassembled WGS sequence"/>
</dbReference>
<dbReference type="InterPro" id="IPR033983">
    <property type="entry name" value="Thiazole_synthase_ThiG"/>
</dbReference>
<dbReference type="Proteomes" id="UP000479563">
    <property type="component" value="Unassembled WGS sequence"/>
</dbReference>
<evidence type="ECO:0000313" key="17">
    <source>
        <dbReference type="EMBL" id="NSC27766.1"/>
    </source>
</evidence>
<dbReference type="EMBL" id="QRXR01000019">
    <property type="protein sequence ID" value="RGU22158.1"/>
    <property type="molecule type" value="Genomic_DNA"/>
</dbReference>
<keyword evidence="6 8" id="KW-0704">Schiff base</keyword>
<dbReference type="EMBL" id="JAAIMP010000010">
    <property type="protein sequence ID" value="NSC77322.1"/>
    <property type="molecule type" value="Genomic_DNA"/>
</dbReference>
<dbReference type="EMBL" id="QSAZ01000006">
    <property type="protein sequence ID" value="RGW87312.1"/>
    <property type="molecule type" value="Genomic_DNA"/>
</dbReference>
<evidence type="ECO:0000256" key="2">
    <source>
        <dbReference type="ARBA" id="ARBA00004948"/>
    </source>
</evidence>
<dbReference type="AlphaFoldDB" id="A0A0M6WC76"/>
<evidence type="ECO:0000313" key="50">
    <source>
        <dbReference type="Proteomes" id="UP000479563"/>
    </source>
</evidence>
<comment type="function">
    <text evidence="1 8">Catalyzes the rearrangement of 1-deoxy-D-xylulose 5-phosphate (DXP) to produce the thiazole phosphate moiety of thiamine. Sulfur is provided by the thiocarboxylate moiety of the carrier protein ThiS. In vitro, sulfur can be provided by H(2)S.</text>
</comment>
<evidence type="ECO:0000313" key="11">
    <source>
        <dbReference type="EMBL" id="CUN19418.1"/>
    </source>
</evidence>
<dbReference type="GO" id="GO:0009229">
    <property type="term" value="P:thiamine diphosphate biosynthetic process"/>
    <property type="evidence" value="ECO:0007669"/>
    <property type="project" value="UniProtKB-UniRule"/>
</dbReference>
<dbReference type="EMBL" id="WKQP01000014">
    <property type="protein sequence ID" value="MSC60551.1"/>
    <property type="molecule type" value="Genomic_DNA"/>
</dbReference>
<reference evidence="17" key="7">
    <citation type="journal article" date="2020" name="Cell Host Microbe">
        <title>Functional and Genomic Variation between Human-Derived Isolates of Lachnospiraceae Reveals Inter- and Intra-Species Diversity.</title>
        <authorList>
            <person name="Sorbara M.T."/>
            <person name="Littmann E.R."/>
            <person name="Fontana E."/>
            <person name="Moody T.U."/>
            <person name="Kohout C.E."/>
            <person name="Gjonbalaj M."/>
            <person name="Eaton V."/>
            <person name="Seok R."/>
            <person name="Leiner I.M."/>
            <person name="Pamer E.G."/>
        </authorList>
    </citation>
    <scope>NUCLEOTIDE SEQUENCE</scope>
    <source>
        <strain evidence="18">MSK.16.45</strain>
        <strain evidence="17">MSK.17.79</strain>
    </source>
</reference>
<evidence type="ECO:0000313" key="47">
    <source>
        <dbReference type="Proteomes" id="UP000286581"/>
    </source>
</evidence>
<evidence type="ECO:0000313" key="30">
    <source>
        <dbReference type="EMBL" id="RHL27084.1"/>
    </source>
</evidence>
<evidence type="ECO:0000313" key="25">
    <source>
        <dbReference type="EMBL" id="RHA12661.1"/>
    </source>
</evidence>
<dbReference type="EMBL" id="CYXM01000012">
    <property type="protein sequence ID" value="CUN19418.1"/>
    <property type="molecule type" value="Genomic_DNA"/>
</dbReference>
<dbReference type="Proteomes" id="UP001197847">
    <property type="component" value="Unassembled WGS sequence"/>
</dbReference>
<reference evidence="35 36" key="3">
    <citation type="submission" date="2018-08" db="EMBL/GenBank/DDBJ databases">
        <title>A genome reference for cultivated species of the human gut microbiota.</title>
        <authorList>
            <person name="Zou Y."/>
            <person name="Xue W."/>
            <person name="Luo G."/>
        </authorList>
    </citation>
    <scope>NUCLEOTIDE SEQUENCE [LARGE SCALE GENOMIC DNA]</scope>
    <source>
        <strain evidence="24 41">AF06-19</strain>
        <strain evidence="23 47">AF12-8</strain>
        <strain evidence="22 42">AF17-27</strain>
        <strain evidence="31 38">AF36-2BH</strain>
        <strain evidence="30 39">AF38-24</strain>
        <strain evidence="29 44">AF39-14AC</strain>
        <strain evidence="28 40">AM26-2LB</strain>
        <strain evidence="27 43">AM30-13AC</strain>
        <strain evidence="26 45">AM42-17AT</strain>
        <strain evidence="25 46">AM44-1AT</strain>
        <strain evidence="21 37">OM07-13</strain>
        <strain evidence="20 36">OM08-12AT</strain>
        <strain evidence="19 35">TM10-3</strain>
    </source>
</reference>
<dbReference type="RefSeq" id="WP_015517663.1">
    <property type="nucleotide sequence ID" value="NZ_AP031452.1"/>
</dbReference>
<dbReference type="Proteomes" id="UP000049472">
    <property type="component" value="Unassembled WGS sequence"/>
</dbReference>
<evidence type="ECO:0000313" key="37">
    <source>
        <dbReference type="Proteomes" id="UP000260758"/>
    </source>
</evidence>
<evidence type="ECO:0000313" key="42">
    <source>
        <dbReference type="Proteomes" id="UP000283765"/>
    </source>
</evidence>
<dbReference type="InterPro" id="IPR008867">
    <property type="entry name" value="ThiG"/>
</dbReference>
<evidence type="ECO:0000313" key="36">
    <source>
        <dbReference type="Proteomes" id="UP000260717"/>
    </source>
</evidence>
<evidence type="ECO:0000256" key="7">
    <source>
        <dbReference type="ARBA" id="ARBA00049897"/>
    </source>
</evidence>
<dbReference type="EMBL" id="QSTP01000016">
    <property type="protein sequence ID" value="RGM69209.1"/>
    <property type="molecule type" value="Genomic_DNA"/>
</dbReference>
<evidence type="ECO:0000313" key="41">
    <source>
        <dbReference type="Proteomes" id="UP000283683"/>
    </source>
</evidence>
<evidence type="ECO:0000313" key="49">
    <source>
        <dbReference type="Proteomes" id="UP000465607"/>
    </source>
</evidence>
<dbReference type="Pfam" id="PF05690">
    <property type="entry name" value="ThiG"/>
    <property type="match status" value="1"/>
</dbReference>
<dbReference type="Proteomes" id="UP001197741">
    <property type="component" value="Unassembled WGS sequence"/>
</dbReference>
<evidence type="ECO:0000313" key="27">
    <source>
        <dbReference type="EMBL" id="RHD95098.1"/>
    </source>
</evidence>
<evidence type="ECO:0000313" key="44">
    <source>
        <dbReference type="Proteomes" id="UP000286181"/>
    </source>
</evidence>
<dbReference type="Proteomes" id="UP000260717">
    <property type="component" value="Unassembled WGS sequence"/>
</dbReference>
<dbReference type="EMBL" id="CVRQ01000003">
    <property type="protein sequence ID" value="CRL32249.1"/>
    <property type="molecule type" value="Genomic_DNA"/>
</dbReference>
<evidence type="ECO:0000313" key="48">
    <source>
        <dbReference type="Proteomes" id="UP000324327"/>
    </source>
</evidence>
<evidence type="ECO:0000313" key="32">
    <source>
        <dbReference type="EMBL" id="TYL57068.1"/>
    </source>
</evidence>
<gene>
    <name evidence="8 10" type="primary">thiG</name>
    <name evidence="31" type="ORF">DW001_10050</name>
    <name evidence="30" type="ORF">DW028_12105</name>
    <name evidence="29" type="ORF">DW038_09240</name>
    <name evidence="28" type="ORF">DW703_08715</name>
    <name evidence="27" type="ORF">DW775_07340</name>
    <name evidence="26" type="ORF">DW912_05140</name>
    <name evidence="25" type="ORF">DW948_09560</name>
    <name evidence="24" type="ORF">DWV45_07730</name>
    <name evidence="23" type="ORF">DWV78_08020</name>
    <name evidence="22" type="ORF">DWW89_11680</name>
    <name evidence="21" type="ORF">DXB99_12955</name>
    <name evidence="20" type="ORF">DXC13_04985</name>
    <name evidence="19" type="ORF">DXD95_12540</name>
    <name evidence="11" type="ORF">ERS852580_02444</name>
    <name evidence="32" type="ORF">FYL31_13655</name>
    <name evidence="18" type="ORF">G4312_08525</name>
    <name evidence="17" type="ORF">G4319_10490</name>
    <name evidence="15" type="ORF">GKE07_10165</name>
    <name evidence="16" type="ORF">GKE44_08980</name>
    <name evidence="12" type="ORF">LIZ82_10800</name>
    <name evidence="13" type="ORF">LK487_10360</name>
    <name evidence="14" type="ORF">PNE45_07705</name>
    <name evidence="10" type="ORF">T1815_03141</name>
</gene>
<evidence type="ECO:0000313" key="21">
    <source>
        <dbReference type="EMBL" id="RGM69209.1"/>
    </source>
</evidence>
<dbReference type="Proteomes" id="UP001212823">
    <property type="component" value="Unassembled WGS sequence"/>
</dbReference>
<evidence type="ECO:0000313" key="31">
    <source>
        <dbReference type="EMBL" id="RHL78394.1"/>
    </source>
</evidence>
<dbReference type="EMBL" id="QRON01000009">
    <property type="protein sequence ID" value="RHL27084.1"/>
    <property type="molecule type" value="Genomic_DNA"/>
</dbReference>
<evidence type="ECO:0000313" key="40">
    <source>
        <dbReference type="Proteomes" id="UP000283501"/>
    </source>
</evidence>
<dbReference type="UniPathway" id="UPA00060"/>
<dbReference type="EMBL" id="QSOB01000022">
    <property type="protein sequence ID" value="RGI66072.1"/>
    <property type="molecule type" value="Genomic_DNA"/>
</dbReference>
<accession>A0A0M6WC76</accession>
<keyword evidence="8" id="KW-0963">Cytoplasm</keyword>
<dbReference type="EMBL" id="QSFB01000012">
    <property type="protein sequence ID" value="RHA12661.1"/>
    <property type="molecule type" value="Genomic_DNA"/>
</dbReference>
<reference evidence="49 50" key="4">
    <citation type="journal article" date="2019" name="Nat. Med.">
        <title>A library of human gut bacterial isolates paired with longitudinal multiomics data enables mechanistic microbiome research.</title>
        <authorList>
            <person name="Poyet M."/>
            <person name="Groussin M."/>
            <person name="Gibbons S.M."/>
            <person name="Avila-Pacheco J."/>
            <person name="Jiang X."/>
            <person name="Kearney S.M."/>
            <person name="Perrotta A.R."/>
            <person name="Berdy B."/>
            <person name="Zhao S."/>
            <person name="Lieberman T.D."/>
            <person name="Swanson P.K."/>
            <person name="Smith M."/>
            <person name="Roesemann S."/>
            <person name="Alexander J.E."/>
            <person name="Rich S.A."/>
            <person name="Livny J."/>
            <person name="Vlamakis H."/>
            <person name="Clish C."/>
            <person name="Bullock K."/>
            <person name="Deik A."/>
            <person name="Scott J."/>
            <person name="Pierce K.A."/>
            <person name="Xavier R.J."/>
            <person name="Alm E.J."/>
        </authorList>
    </citation>
    <scope>NUCLEOTIDE SEQUENCE [LARGE SCALE GENOMIC DNA]</scope>
    <source>
        <strain evidence="15 50">BIOML-A11</strain>
        <strain evidence="16 49">BIOML-A5</strain>
    </source>
</reference>
<dbReference type="EMBL" id="QSKY01000011">
    <property type="protein sequence ID" value="RHF03834.1"/>
    <property type="molecule type" value="Genomic_DNA"/>
</dbReference>
<evidence type="ECO:0000313" key="34">
    <source>
        <dbReference type="Proteomes" id="UP000095673"/>
    </source>
</evidence>
<dbReference type="EMBL" id="WKQV01000010">
    <property type="protein sequence ID" value="MSD27289.1"/>
    <property type="molecule type" value="Genomic_DNA"/>
</dbReference>
<evidence type="ECO:0000313" key="10">
    <source>
        <dbReference type="EMBL" id="CRL32249.1"/>
    </source>
</evidence>
<evidence type="ECO:0000313" key="16">
    <source>
        <dbReference type="EMBL" id="MSD27289.1"/>
    </source>
</evidence>
<evidence type="ECO:0000313" key="28">
    <source>
        <dbReference type="EMBL" id="RHF03834.1"/>
    </source>
</evidence>
<dbReference type="Proteomes" id="UP000286220">
    <property type="component" value="Unassembled WGS sequence"/>
</dbReference>
<evidence type="ECO:0000256" key="5">
    <source>
        <dbReference type="ARBA" id="ARBA00022977"/>
    </source>
</evidence>
<dbReference type="EMBL" id="QSJS01000007">
    <property type="protein sequence ID" value="RHD95098.1"/>
    <property type="molecule type" value="Genomic_DNA"/>
</dbReference>
<dbReference type="Proteomes" id="UP001193756">
    <property type="component" value="Unassembled WGS sequence"/>
</dbReference>
<evidence type="ECO:0000313" key="38">
    <source>
        <dbReference type="Proteomes" id="UP000266698"/>
    </source>
</evidence>
<dbReference type="Proteomes" id="UP000286181">
    <property type="component" value="Unassembled WGS sequence"/>
</dbReference>
<reference evidence="33" key="1">
    <citation type="submission" date="2015-05" db="EMBL/GenBank/DDBJ databases">
        <authorList>
            <consortium name="Pathogen Informatics"/>
        </authorList>
    </citation>
    <scope>NUCLEOTIDE SEQUENCE [LARGE SCALE GENOMIC DNA]</scope>
    <source>
        <strain evidence="11 34">2789STDY5834968</strain>
        <strain evidence="33">T1-815</strain>
    </source>
</reference>
<comment type="subcellular location">
    <subcellularLocation>
        <location evidence="8">Cytoplasm</location>
    </subcellularLocation>
</comment>
<feature type="active site" description="Schiff-base intermediate with DXP" evidence="8">
    <location>
        <position position="102"/>
    </location>
</feature>
<dbReference type="EMBL" id="JAQLYE010000011">
    <property type="protein sequence ID" value="MDB8017915.1"/>
    <property type="molecule type" value="Genomic_DNA"/>
</dbReference>
<dbReference type="EMBL" id="QROF01000007">
    <property type="protein sequence ID" value="RHL04058.1"/>
    <property type="molecule type" value="Genomic_DNA"/>
</dbReference>
<dbReference type="EMBL" id="JAJCJQ010000017">
    <property type="protein sequence ID" value="MCB6961371.1"/>
    <property type="molecule type" value="Genomic_DNA"/>
</dbReference>
<dbReference type="EC" id="2.8.1.10" evidence="3 8"/>
<reference evidence="32 48" key="6">
    <citation type="submission" date="2019-09" db="EMBL/GenBank/DDBJ databases">
        <title>Strain-level analysis of Eubacterium rectale using genomes from metagenomes.</title>
        <authorList>
            <person name="Karcher N."/>
            <person name="Segata N."/>
        </authorList>
    </citation>
    <scope>NUCLEOTIDE SEQUENCE [LARGE SCALE GENOMIC DNA]</scope>
    <source>
        <strain evidence="32 48">T3WBe13</strain>
    </source>
</reference>
<feature type="binding site" evidence="8">
    <location>
        <position position="163"/>
    </location>
    <ligand>
        <name>1-deoxy-D-xylulose 5-phosphate</name>
        <dbReference type="ChEBI" id="CHEBI:57792"/>
    </ligand>
</feature>
<evidence type="ECO:0000256" key="8">
    <source>
        <dbReference type="HAMAP-Rule" id="MF_00443"/>
    </source>
</evidence>
<evidence type="ECO:0000313" key="22">
    <source>
        <dbReference type="EMBL" id="RGU22158.1"/>
    </source>
</evidence>
<evidence type="ECO:0000256" key="4">
    <source>
        <dbReference type="ARBA" id="ARBA00022679"/>
    </source>
</evidence>
<dbReference type="EMBL" id="QSFZ01000004">
    <property type="protein sequence ID" value="RHA93056.1"/>
    <property type="molecule type" value="Genomic_DNA"/>
</dbReference>
<dbReference type="Proteomes" id="UP000465607">
    <property type="component" value="Unassembled WGS sequence"/>
</dbReference>
<dbReference type="Proteomes" id="UP000283297">
    <property type="component" value="Unassembled WGS sequence"/>
</dbReference>
<protein>
    <recommendedName>
        <fullName evidence="3 8">Thiazole synthase</fullName>
        <ecNumber evidence="3 8">2.8.1.10</ecNumber>
    </recommendedName>
</protein>
<dbReference type="PANTHER" id="PTHR34266:SF2">
    <property type="entry name" value="THIAZOLE SYNTHASE"/>
    <property type="match status" value="1"/>
</dbReference>
<dbReference type="EMBL" id="QRPB01000011">
    <property type="protein sequence ID" value="RHL78394.1"/>
    <property type="molecule type" value="Genomic_DNA"/>
</dbReference>
<comment type="pathway">
    <text evidence="2 8">Cofactor biosynthesis; thiamine diphosphate biosynthesis.</text>
</comment>
<feature type="binding site" evidence="8">
    <location>
        <begin position="189"/>
        <end position="190"/>
    </location>
    <ligand>
        <name>1-deoxy-D-xylulose 5-phosphate</name>
        <dbReference type="ChEBI" id="CHEBI:57792"/>
    </ligand>
</feature>
<evidence type="ECO:0000313" key="15">
    <source>
        <dbReference type="EMBL" id="MSC60551.1"/>
    </source>
</evidence>
<dbReference type="GO" id="GO:1990107">
    <property type="term" value="F:thiazole synthase activity"/>
    <property type="evidence" value="ECO:0007669"/>
    <property type="project" value="UniProtKB-EC"/>
</dbReference>
<dbReference type="Proteomes" id="UP000284835">
    <property type="component" value="Unassembled WGS sequence"/>
</dbReference>
<reference evidence="32 48" key="5">
    <citation type="submission" date="2019-08" db="EMBL/GenBank/DDBJ databases">
        <authorList>
            <person name="Duncan S."/>
            <person name="Walker A."/>
        </authorList>
    </citation>
    <scope>NUCLEOTIDE SEQUENCE [LARGE SCALE GENOMIC DNA]</scope>
    <source>
        <strain evidence="32 48">T3WBe13</strain>
    </source>
</reference>
<evidence type="ECO:0000313" key="20">
    <source>
        <dbReference type="EMBL" id="RGM51224.1"/>
    </source>
</evidence>
<evidence type="ECO:0000313" key="14">
    <source>
        <dbReference type="EMBL" id="MDB8017915.1"/>
    </source>
</evidence>
<feature type="binding site" evidence="8">
    <location>
        <begin position="211"/>
        <end position="212"/>
    </location>
    <ligand>
        <name>1-deoxy-D-xylulose 5-phosphate</name>
        <dbReference type="ChEBI" id="CHEBI:57792"/>
    </ligand>
</feature>
<evidence type="ECO:0000313" key="19">
    <source>
        <dbReference type="EMBL" id="RGI66072.1"/>
    </source>
</evidence>
<dbReference type="Proteomes" id="UP000095673">
    <property type="component" value="Unassembled WGS sequence"/>
</dbReference>
<dbReference type="EMBL" id="VSTF01000021">
    <property type="protein sequence ID" value="TYL57068.1"/>
    <property type="molecule type" value="Genomic_DNA"/>
</dbReference>
<reference evidence="17" key="8">
    <citation type="submission" date="2020-02" db="EMBL/GenBank/DDBJ databases">
        <authorList>
            <person name="Littmann E."/>
            <person name="Sorbara M."/>
        </authorList>
    </citation>
    <scope>NUCLEOTIDE SEQUENCE</scope>
    <source>
        <strain evidence="18">MSK.16.45</strain>
        <strain evidence="17">MSK.17.79</strain>
    </source>
</reference>
<name>A0A0M6WC76_9FIRM</name>
<dbReference type="Proteomes" id="UP000324327">
    <property type="component" value="Unassembled WGS sequence"/>
</dbReference>